<feature type="domain" description="Fibronectin type III-like" evidence="3">
    <location>
        <begin position="577"/>
        <end position="647"/>
    </location>
</feature>
<dbReference type="InterPro" id="IPR017853">
    <property type="entry name" value="GH"/>
</dbReference>
<dbReference type="FunFam" id="2.60.40.10:FF:000495">
    <property type="entry name" value="Periplasmic beta-glucosidase"/>
    <property type="match status" value="1"/>
</dbReference>
<name>A0A7V7UBW7_9FIRM</name>
<organism evidence="4 5">
    <name type="scientific">Candidatus Galacturonatibacter soehngenii</name>
    <dbReference type="NCBI Taxonomy" id="2307010"/>
    <lineage>
        <taxon>Bacteria</taxon>
        <taxon>Bacillati</taxon>
        <taxon>Bacillota</taxon>
        <taxon>Clostridia</taxon>
        <taxon>Lachnospirales</taxon>
        <taxon>Lachnospiraceae</taxon>
        <taxon>Candidatus Galacturonatibacter</taxon>
    </lineage>
</organism>
<dbReference type="InterPro" id="IPR050288">
    <property type="entry name" value="Cellulose_deg_GH3"/>
</dbReference>
<keyword evidence="5" id="KW-1185">Reference proteome</keyword>
<dbReference type="SMART" id="SM01217">
    <property type="entry name" value="Fn3_like"/>
    <property type="match status" value="1"/>
</dbReference>
<dbReference type="Pfam" id="PF14310">
    <property type="entry name" value="Fn3-like"/>
    <property type="match status" value="1"/>
</dbReference>
<evidence type="ECO:0000313" key="4">
    <source>
        <dbReference type="EMBL" id="KAB1438335.1"/>
    </source>
</evidence>
<dbReference type="EMBL" id="WAGX01000005">
    <property type="protein sequence ID" value="KAB1438335.1"/>
    <property type="molecule type" value="Genomic_DNA"/>
</dbReference>
<proteinExistence type="inferred from homology"/>
<dbReference type="Pfam" id="PF00933">
    <property type="entry name" value="Glyco_hydro_3"/>
    <property type="match status" value="1"/>
</dbReference>
<reference evidence="4 5" key="2">
    <citation type="submission" date="2020-02" db="EMBL/GenBank/DDBJ databases">
        <title>Candidatus Galacturonibacter soehngenii shows hetero-acetogenic catabolism of galacturonic acid but lacks a canonical carbon monoxide dehydrogenase/acetyl-CoA synthase complex.</title>
        <authorList>
            <person name="Diender M."/>
            <person name="Stouten G.R."/>
            <person name="Petersen J.F."/>
            <person name="Nielsen P.H."/>
            <person name="Dueholm M.S."/>
            <person name="Pronk J.T."/>
            <person name="Van Loosdrecht M.C.M."/>
        </authorList>
    </citation>
    <scope>NUCLEOTIDE SEQUENCE [LARGE SCALE GENOMIC DNA]</scope>
    <source>
        <strain evidence="4">GalUA</strain>
    </source>
</reference>
<dbReference type="Proteomes" id="UP000461768">
    <property type="component" value="Unassembled WGS sequence"/>
</dbReference>
<dbReference type="Gene3D" id="3.20.20.300">
    <property type="entry name" value="Glycoside hydrolase, family 3, N-terminal domain"/>
    <property type="match status" value="1"/>
</dbReference>
<dbReference type="InterPro" id="IPR002772">
    <property type="entry name" value="Glyco_hydro_3_C"/>
</dbReference>
<dbReference type="InterPro" id="IPR026891">
    <property type="entry name" value="Fn3-like"/>
</dbReference>
<dbReference type="Pfam" id="PF01915">
    <property type="entry name" value="Glyco_hydro_3_C"/>
    <property type="match status" value="1"/>
</dbReference>
<keyword evidence="2 4" id="KW-0378">Hydrolase</keyword>
<dbReference type="SUPFAM" id="SSF51445">
    <property type="entry name" value="(Trans)glycosidases"/>
    <property type="match status" value="1"/>
</dbReference>
<dbReference type="PANTHER" id="PTHR42715:SF10">
    <property type="entry name" value="BETA-GLUCOSIDASE"/>
    <property type="match status" value="1"/>
</dbReference>
<dbReference type="Gene3D" id="2.60.40.10">
    <property type="entry name" value="Immunoglobulins"/>
    <property type="match status" value="1"/>
</dbReference>
<dbReference type="InterPro" id="IPR036881">
    <property type="entry name" value="Glyco_hydro_3_C_sf"/>
</dbReference>
<dbReference type="AlphaFoldDB" id="A0A7V7UBW7"/>
<dbReference type="InterPro" id="IPR013783">
    <property type="entry name" value="Ig-like_fold"/>
</dbReference>
<evidence type="ECO:0000259" key="3">
    <source>
        <dbReference type="SMART" id="SM01217"/>
    </source>
</evidence>
<gene>
    <name evidence="4" type="ORF">F7O84_12360</name>
</gene>
<dbReference type="PANTHER" id="PTHR42715">
    <property type="entry name" value="BETA-GLUCOSIDASE"/>
    <property type="match status" value="1"/>
</dbReference>
<dbReference type="GO" id="GO:0008422">
    <property type="term" value="F:beta-glucosidase activity"/>
    <property type="evidence" value="ECO:0007669"/>
    <property type="project" value="UniProtKB-ARBA"/>
</dbReference>
<dbReference type="SUPFAM" id="SSF52279">
    <property type="entry name" value="Beta-D-glucan exohydrolase, C-terminal domain"/>
    <property type="match status" value="1"/>
</dbReference>
<evidence type="ECO:0000256" key="2">
    <source>
        <dbReference type="ARBA" id="ARBA00022801"/>
    </source>
</evidence>
<dbReference type="RefSeq" id="WP_151145607.1">
    <property type="nucleotide sequence ID" value="NZ_WAGX01000005.1"/>
</dbReference>
<dbReference type="GO" id="GO:0005975">
    <property type="term" value="P:carbohydrate metabolic process"/>
    <property type="evidence" value="ECO:0007669"/>
    <property type="project" value="InterPro"/>
</dbReference>
<evidence type="ECO:0000256" key="1">
    <source>
        <dbReference type="ARBA" id="ARBA00005336"/>
    </source>
</evidence>
<reference evidence="4 5" key="1">
    <citation type="submission" date="2019-09" db="EMBL/GenBank/DDBJ databases">
        <authorList>
            <person name="Valk L.C."/>
        </authorList>
    </citation>
    <scope>NUCLEOTIDE SEQUENCE [LARGE SCALE GENOMIC DNA]</scope>
    <source>
        <strain evidence="4">GalUA</strain>
    </source>
</reference>
<sequence length="805" mass="89909">MVDLKDLISKMTLEEKASLLSGKDIWETKTIARLNIPTVVLSDGPHGVRRQVGAGDHLGLNASLPATCFPTAATIANSWDPSVAEQIGACIGEEALVQGVGVVLGPGMNMKRSPLCGRNFEYYSEDPYLCGKMALGFVKGVQSNGVSACPKHYAVNSQELRRMSSDSILDERTLREIYLTAFEMVVKEAKPRSLMTSYNKVNGIYASEHEKLLQDILMDEWGFDGFVVTDWGGSNNHVESVRAGNHLEMPTTGGDSDRELVDAVKSGKLEEELLNQRVEEFLKVLYEIKPAFERNKSNDLKIEDHHKAAQKAAAESIVLLKNEDSILPLSSACKVAVIGDFAKTPRYQGAGSSIVNCTKLDSTLDVLKGFDLDVVGFEAGYERNGKMDDRMQQAAVELAQKAEVVLFYMGLDEISETEGLDRTHMQIPSNQVALLSRLSKVNKNIVVILSAGSAIEMPWISNCKAVLHGYLGGQAGAGAMLQVITGEVNPSGKLAETLPIKYEDTPTYQYFPGKEYHAEYREGLFIGYRYYDTANISVQFPFGYGLSYTTFEYSNLKVSQNQATFCIKNTGIRDGAEVVQLYIHAKDSDVYRPFKELKGFTKVFLKAGEEKELTITLDDKAFRYYNTGNSQWEVEEGEYEILIGASSKEIRLKETIFIKGSKAKLWYEKDSMKPYYTGQIQTISDREFECLLGRQIPNRRWNEQGLLDVNDALCQMYYAKSGLARLAYKILHTLKVRSEKKGVPNLNVLFIYNMPFRGIAKMTNGVITMDMANEMVRMVNGQFWSGLKGFIKGYFRNKKAQKSMK</sequence>
<dbReference type="PRINTS" id="PR00133">
    <property type="entry name" value="GLHYDRLASE3"/>
</dbReference>
<dbReference type="InterPro" id="IPR001764">
    <property type="entry name" value="Glyco_hydro_3_N"/>
</dbReference>
<evidence type="ECO:0000313" key="5">
    <source>
        <dbReference type="Proteomes" id="UP000461768"/>
    </source>
</evidence>
<comment type="similarity">
    <text evidence="1">Belongs to the glycosyl hydrolase 3 family.</text>
</comment>
<dbReference type="InterPro" id="IPR036962">
    <property type="entry name" value="Glyco_hydro_3_N_sf"/>
</dbReference>
<dbReference type="OrthoDB" id="98455at2"/>
<dbReference type="Gene3D" id="3.40.50.1700">
    <property type="entry name" value="Glycoside hydrolase family 3 C-terminal domain"/>
    <property type="match status" value="1"/>
</dbReference>
<comment type="caution">
    <text evidence="4">The sequence shown here is derived from an EMBL/GenBank/DDBJ whole genome shotgun (WGS) entry which is preliminary data.</text>
</comment>
<accession>A0A7V7UBW7</accession>
<protein>
    <submittedName>
        <fullName evidence="4">Glycosyl hydrolase</fullName>
    </submittedName>
</protein>